<organism evidence="3 4">
    <name type="scientific">Lepraria finkii</name>
    <dbReference type="NCBI Taxonomy" id="1340010"/>
    <lineage>
        <taxon>Eukaryota</taxon>
        <taxon>Fungi</taxon>
        <taxon>Dikarya</taxon>
        <taxon>Ascomycota</taxon>
        <taxon>Pezizomycotina</taxon>
        <taxon>Lecanoromycetes</taxon>
        <taxon>OSLEUM clade</taxon>
        <taxon>Lecanoromycetidae</taxon>
        <taxon>Lecanorales</taxon>
        <taxon>Lecanorineae</taxon>
        <taxon>Stereocaulaceae</taxon>
        <taxon>Lepraria</taxon>
    </lineage>
</organism>
<proteinExistence type="predicted"/>
<keyword evidence="2" id="KW-0472">Membrane</keyword>
<accession>A0ABR4BAV0</accession>
<keyword evidence="2" id="KW-1133">Transmembrane helix</keyword>
<evidence type="ECO:0000256" key="1">
    <source>
        <dbReference type="SAM" id="MobiDB-lite"/>
    </source>
</evidence>
<dbReference type="EMBL" id="JBHFEH010000023">
    <property type="protein sequence ID" value="KAL2052973.1"/>
    <property type="molecule type" value="Genomic_DNA"/>
</dbReference>
<protein>
    <submittedName>
        <fullName evidence="3">Uncharacterized protein</fullName>
    </submittedName>
</protein>
<keyword evidence="2" id="KW-0812">Transmembrane</keyword>
<gene>
    <name evidence="3" type="ORF">ABVK25_006610</name>
</gene>
<name>A0ABR4BAV0_9LECA</name>
<evidence type="ECO:0000313" key="3">
    <source>
        <dbReference type="EMBL" id="KAL2052973.1"/>
    </source>
</evidence>
<dbReference type="Proteomes" id="UP001590951">
    <property type="component" value="Unassembled WGS sequence"/>
</dbReference>
<keyword evidence="4" id="KW-1185">Reference proteome</keyword>
<comment type="caution">
    <text evidence="3">The sequence shown here is derived from an EMBL/GenBank/DDBJ whole genome shotgun (WGS) entry which is preliminary data.</text>
</comment>
<evidence type="ECO:0000256" key="2">
    <source>
        <dbReference type="SAM" id="Phobius"/>
    </source>
</evidence>
<feature type="compositionally biased region" description="Polar residues" evidence="1">
    <location>
        <begin position="7"/>
        <end position="19"/>
    </location>
</feature>
<evidence type="ECO:0000313" key="4">
    <source>
        <dbReference type="Proteomes" id="UP001590951"/>
    </source>
</evidence>
<feature type="transmembrane region" description="Helical" evidence="2">
    <location>
        <begin position="66"/>
        <end position="85"/>
    </location>
</feature>
<reference evidence="3 4" key="1">
    <citation type="submission" date="2024-09" db="EMBL/GenBank/DDBJ databases">
        <title>Rethinking Asexuality: The Enigmatic Case of Functional Sexual Genes in Lepraria (Stereocaulaceae).</title>
        <authorList>
            <person name="Doellman M."/>
            <person name="Sun Y."/>
            <person name="Barcenas-Pena A."/>
            <person name="Lumbsch H.T."/>
            <person name="Grewe F."/>
        </authorList>
    </citation>
    <scope>NUCLEOTIDE SEQUENCE [LARGE SCALE GENOMIC DNA]</scope>
    <source>
        <strain evidence="3 4">Grewe 0041</strain>
    </source>
</reference>
<feature type="region of interest" description="Disordered" evidence="1">
    <location>
        <begin position="1"/>
        <end position="26"/>
    </location>
</feature>
<sequence>MPKQRRTNPQPSAKSSSTAPHGPSPSIPPPFIPAPSTLEPFLKTLWAHHVYILSLDNHPLAFKRRIFTVPLLLNIFLTILILYRLQYAIPTYVSILLAALGYETSMKIDVKNLDAMTKLGLGGERALMFLGDFLLMSPVGWRRWVGFRDVEVVVRRSSRWDVALFTDISKGDEGEVVREGVKEEWLVEEKEGKLWKERVEPAVERGLVRGKTSYLMMDKSWDLFFTGMLKAHALVDEGVMGVESFRTALLVHSETLGWLIWEVWREHDDGDGNENEGTKKLQLVKDKLTKIGKENLFFRWIEVVQSETSQPAAFTVEKQKKAVGKIREEFEEKGVDFDAFWMDIDGGIESMPGLEITD</sequence>